<proteinExistence type="predicted"/>
<accession>A0A0A9AM40</accession>
<reference evidence="1" key="1">
    <citation type="submission" date="2014-09" db="EMBL/GenBank/DDBJ databases">
        <authorList>
            <person name="Magalhaes I.L.F."/>
            <person name="Oliveira U."/>
            <person name="Santos F.R."/>
            <person name="Vidigal T.H.D.A."/>
            <person name="Brescovit A.D."/>
            <person name="Santos A.J."/>
        </authorList>
    </citation>
    <scope>NUCLEOTIDE SEQUENCE</scope>
    <source>
        <tissue evidence="1">Shoot tissue taken approximately 20 cm above the soil surface</tissue>
    </source>
</reference>
<sequence length="40" mass="4603">MSALALAYMFDGRYAVYNVYEIDCFTCLPFGINFWLLALS</sequence>
<evidence type="ECO:0000313" key="1">
    <source>
        <dbReference type="EMBL" id="JAD52201.1"/>
    </source>
</evidence>
<reference evidence="1" key="2">
    <citation type="journal article" date="2015" name="Data Brief">
        <title>Shoot transcriptome of the giant reed, Arundo donax.</title>
        <authorList>
            <person name="Barrero R.A."/>
            <person name="Guerrero F.D."/>
            <person name="Moolhuijzen P."/>
            <person name="Goolsby J.A."/>
            <person name="Tidwell J."/>
            <person name="Bellgard S.E."/>
            <person name="Bellgard M.I."/>
        </authorList>
    </citation>
    <scope>NUCLEOTIDE SEQUENCE</scope>
    <source>
        <tissue evidence="1">Shoot tissue taken approximately 20 cm above the soil surface</tissue>
    </source>
</reference>
<dbReference type="AlphaFoldDB" id="A0A0A9AM40"/>
<name>A0A0A9AM40_ARUDO</name>
<organism evidence="1">
    <name type="scientific">Arundo donax</name>
    <name type="common">Giant reed</name>
    <name type="synonym">Donax arundinaceus</name>
    <dbReference type="NCBI Taxonomy" id="35708"/>
    <lineage>
        <taxon>Eukaryota</taxon>
        <taxon>Viridiplantae</taxon>
        <taxon>Streptophyta</taxon>
        <taxon>Embryophyta</taxon>
        <taxon>Tracheophyta</taxon>
        <taxon>Spermatophyta</taxon>
        <taxon>Magnoliopsida</taxon>
        <taxon>Liliopsida</taxon>
        <taxon>Poales</taxon>
        <taxon>Poaceae</taxon>
        <taxon>PACMAD clade</taxon>
        <taxon>Arundinoideae</taxon>
        <taxon>Arundineae</taxon>
        <taxon>Arundo</taxon>
    </lineage>
</organism>
<dbReference type="EMBL" id="GBRH01245694">
    <property type="protein sequence ID" value="JAD52201.1"/>
    <property type="molecule type" value="Transcribed_RNA"/>
</dbReference>
<protein>
    <submittedName>
        <fullName evidence="1">Uncharacterized protein</fullName>
    </submittedName>
</protein>